<dbReference type="PANTHER" id="PTHR11058:SF9">
    <property type="entry name" value="NADH-UBIQUINONE OXIDOREDUCTASE CHAIN 3"/>
    <property type="match status" value="1"/>
</dbReference>
<dbReference type="GO" id="GO:0016651">
    <property type="term" value="F:oxidoreductase activity, acting on NAD(P)H"/>
    <property type="evidence" value="ECO:0007669"/>
    <property type="project" value="InterPro"/>
</dbReference>
<evidence type="ECO:0000256" key="6">
    <source>
        <dbReference type="ARBA" id="ARBA00023136"/>
    </source>
</evidence>
<protein>
    <recommendedName>
        <fullName evidence="9">NADH-quinone oxidoreductase subunit</fullName>
    </recommendedName>
</protein>
<dbReference type="InterPro" id="IPR000440">
    <property type="entry name" value="NADH_UbQ/plastoQ_OxRdtase_su3"/>
</dbReference>
<sequence length="158" mass="17206">VLEAVRVGWGSWGACGSQVKVSQKGVDTNLLLAAEVAAPTPYAQYLLLGVMGLFAVGFACGPLILSAILAPKKPGDIKESTFECGLESKGDPWVQFKVQYYLYALAFVIFDIEIVFIYPWAVAFTGLSFGAFLAMAIFIILLAESLIYLWIKGVLTWK</sequence>
<dbReference type="InterPro" id="IPR023043">
    <property type="entry name" value="NAD(P)H_OxRDtase_bac/plastid"/>
</dbReference>
<evidence type="ECO:0000256" key="4">
    <source>
        <dbReference type="ARBA" id="ARBA00022692"/>
    </source>
</evidence>
<keyword evidence="5 7" id="KW-1133">Transmembrane helix</keyword>
<evidence type="ECO:0000256" key="7">
    <source>
        <dbReference type="SAM" id="Phobius"/>
    </source>
</evidence>
<feature type="non-terminal residue" evidence="8">
    <location>
        <position position="1"/>
    </location>
</feature>
<evidence type="ECO:0000256" key="5">
    <source>
        <dbReference type="ARBA" id="ARBA00022989"/>
    </source>
</evidence>
<dbReference type="GO" id="GO:0030964">
    <property type="term" value="C:NADH dehydrogenase complex"/>
    <property type="evidence" value="ECO:0007669"/>
    <property type="project" value="TreeGrafter"/>
</dbReference>
<dbReference type="PANTHER" id="PTHR11058">
    <property type="entry name" value="NADH-UBIQUINONE OXIDOREDUCTASE CHAIN 3"/>
    <property type="match status" value="1"/>
</dbReference>
<evidence type="ECO:0000256" key="2">
    <source>
        <dbReference type="ARBA" id="ARBA00008472"/>
    </source>
</evidence>
<feature type="transmembrane region" description="Helical" evidence="7">
    <location>
        <begin position="45"/>
        <end position="70"/>
    </location>
</feature>
<evidence type="ECO:0000256" key="1">
    <source>
        <dbReference type="ARBA" id="ARBA00004141"/>
    </source>
</evidence>
<dbReference type="EMBL" id="UINC01049610">
    <property type="protein sequence ID" value="SVB61598.1"/>
    <property type="molecule type" value="Genomic_DNA"/>
</dbReference>
<reference evidence="8" key="1">
    <citation type="submission" date="2018-05" db="EMBL/GenBank/DDBJ databases">
        <authorList>
            <person name="Lanie J.A."/>
            <person name="Ng W.-L."/>
            <person name="Kazmierczak K.M."/>
            <person name="Andrzejewski T.M."/>
            <person name="Davidsen T.M."/>
            <person name="Wayne K.J."/>
            <person name="Tettelin H."/>
            <person name="Glass J.I."/>
            <person name="Rusch D."/>
            <person name="Podicherti R."/>
            <person name="Tsui H.-C.T."/>
            <person name="Winkler M.E."/>
        </authorList>
    </citation>
    <scope>NUCLEOTIDE SEQUENCE</scope>
</reference>
<name>A0A382FEU3_9ZZZZ</name>
<feature type="transmembrane region" description="Helical" evidence="7">
    <location>
        <begin position="127"/>
        <end position="151"/>
    </location>
</feature>
<gene>
    <name evidence="8" type="ORF">METZ01_LOCUS214452</name>
</gene>
<dbReference type="HAMAP" id="MF_01394">
    <property type="entry name" value="NDH1_NuoA"/>
    <property type="match status" value="1"/>
</dbReference>
<dbReference type="Gene3D" id="1.20.58.1610">
    <property type="entry name" value="NADH:ubiquinone/plastoquinone oxidoreductase, chain 3"/>
    <property type="match status" value="1"/>
</dbReference>
<dbReference type="GO" id="GO:0008137">
    <property type="term" value="F:NADH dehydrogenase (ubiquinone) activity"/>
    <property type="evidence" value="ECO:0007669"/>
    <property type="project" value="InterPro"/>
</dbReference>
<organism evidence="8">
    <name type="scientific">marine metagenome</name>
    <dbReference type="NCBI Taxonomy" id="408172"/>
    <lineage>
        <taxon>unclassified sequences</taxon>
        <taxon>metagenomes</taxon>
        <taxon>ecological metagenomes</taxon>
    </lineage>
</organism>
<keyword evidence="6 7" id="KW-0472">Membrane</keyword>
<evidence type="ECO:0000313" key="8">
    <source>
        <dbReference type="EMBL" id="SVB61598.1"/>
    </source>
</evidence>
<evidence type="ECO:0000256" key="3">
    <source>
        <dbReference type="ARBA" id="ARBA00022448"/>
    </source>
</evidence>
<comment type="similarity">
    <text evidence="2">Belongs to the complex I subunit 3 family.</text>
</comment>
<evidence type="ECO:0008006" key="9">
    <source>
        <dbReference type="Google" id="ProtNLM"/>
    </source>
</evidence>
<comment type="subcellular location">
    <subcellularLocation>
        <location evidence="1">Membrane</location>
        <topology evidence="1">Multi-pass membrane protein</topology>
    </subcellularLocation>
</comment>
<dbReference type="InterPro" id="IPR038430">
    <property type="entry name" value="NDAH_ubi_oxred_su3_sf"/>
</dbReference>
<dbReference type="Pfam" id="PF00507">
    <property type="entry name" value="Oxidored_q4"/>
    <property type="match status" value="1"/>
</dbReference>
<accession>A0A382FEU3</accession>
<proteinExistence type="inferred from homology"/>
<keyword evidence="4 7" id="KW-0812">Transmembrane</keyword>
<keyword evidence="3" id="KW-0813">Transport</keyword>
<feature type="transmembrane region" description="Helical" evidence="7">
    <location>
        <begin position="100"/>
        <end position="121"/>
    </location>
</feature>
<dbReference type="AlphaFoldDB" id="A0A382FEU3"/>